<evidence type="ECO:0000313" key="2">
    <source>
        <dbReference type="Proteomes" id="UP000182915"/>
    </source>
</evidence>
<evidence type="ECO:0000313" key="1">
    <source>
        <dbReference type="EMBL" id="SEH61791.1"/>
    </source>
</evidence>
<gene>
    <name evidence="1" type="ORF">SAMN04489835_2077</name>
</gene>
<reference evidence="2" key="1">
    <citation type="submission" date="2016-10" db="EMBL/GenBank/DDBJ databases">
        <authorList>
            <person name="Varghese N."/>
            <person name="Submissions S."/>
        </authorList>
    </citation>
    <scope>NUCLEOTIDE SEQUENCE [LARGE SCALE GENOMIC DNA]</scope>
    <source>
        <strain evidence="2">DSM 45405</strain>
    </source>
</reference>
<dbReference type="PROSITE" id="PS51257">
    <property type="entry name" value="PROKAR_LIPOPROTEIN"/>
    <property type="match status" value="1"/>
</dbReference>
<organism evidence="1 2">
    <name type="scientific">Mycolicibacterium rutilum</name>
    <name type="common">Mycobacterium rutilum</name>
    <dbReference type="NCBI Taxonomy" id="370526"/>
    <lineage>
        <taxon>Bacteria</taxon>
        <taxon>Bacillati</taxon>
        <taxon>Actinomycetota</taxon>
        <taxon>Actinomycetes</taxon>
        <taxon>Mycobacteriales</taxon>
        <taxon>Mycobacteriaceae</taxon>
        <taxon>Mycolicibacterium</taxon>
    </lineage>
</organism>
<dbReference type="AlphaFoldDB" id="A0A1H6JRT7"/>
<dbReference type="RefSeq" id="WP_235632232.1">
    <property type="nucleotide sequence ID" value="NZ_LT629971.1"/>
</dbReference>
<accession>A0A1H6JRT7</accession>
<dbReference type="Proteomes" id="UP000182915">
    <property type="component" value="Chromosome I"/>
</dbReference>
<dbReference type="STRING" id="370526.SAMN04489835_2077"/>
<dbReference type="EMBL" id="LT629971">
    <property type="protein sequence ID" value="SEH61791.1"/>
    <property type="molecule type" value="Genomic_DNA"/>
</dbReference>
<evidence type="ECO:0008006" key="3">
    <source>
        <dbReference type="Google" id="ProtNLM"/>
    </source>
</evidence>
<keyword evidence="2" id="KW-1185">Reference proteome</keyword>
<sequence length="324" mass="35193">MIRLVLVILAVFGVSGCLVPSAPVPDEPSLPVVFGARVTDGQLRLWTGTPCRRVEQVMVRFSPGPGGRLQLTAPPDRATEFEFLTLDGPYPGGLAVTEPLADGFDWRAAKTVSLTVEPSEGAGTTAADIAEIVDGSAQHPDDSYYFEGVGWLNPEQVTEQNGKSLLTICTTDPASEPELPATFGARVTDGTLEIATGTPCAETNGVSLFFRPTDPNRSDIQLRMFVPHGSPPVDFDRLRLGEIPPGMRIDRPLPDGFDWHSMESVQLSIHRPDYHRDTRVDLAEVIRGSAEHPADMYYFQGAGWLDLAQAAEQDGKTYLSACRE</sequence>
<name>A0A1H6JRT7_MYCRU</name>
<protein>
    <recommendedName>
        <fullName evidence="3">Lipoprotein</fullName>
    </recommendedName>
</protein>
<proteinExistence type="predicted"/>